<evidence type="ECO:0000313" key="2">
    <source>
        <dbReference type="EMBL" id="TBU27801.1"/>
    </source>
</evidence>
<feature type="compositionally biased region" description="Pro residues" evidence="1">
    <location>
        <begin position="899"/>
        <end position="914"/>
    </location>
</feature>
<gene>
    <name evidence="2" type="ORF">BD311DRAFT_365947</name>
</gene>
<organism evidence="2">
    <name type="scientific">Dichomitus squalens</name>
    <dbReference type="NCBI Taxonomy" id="114155"/>
    <lineage>
        <taxon>Eukaryota</taxon>
        <taxon>Fungi</taxon>
        <taxon>Dikarya</taxon>
        <taxon>Basidiomycota</taxon>
        <taxon>Agaricomycotina</taxon>
        <taxon>Agaricomycetes</taxon>
        <taxon>Polyporales</taxon>
        <taxon>Polyporaceae</taxon>
        <taxon>Dichomitus</taxon>
    </lineage>
</organism>
<name>A0A4Q9MNP7_9APHY</name>
<feature type="region of interest" description="Disordered" evidence="1">
    <location>
        <begin position="651"/>
        <end position="684"/>
    </location>
</feature>
<feature type="compositionally biased region" description="Basic and acidic residues" evidence="1">
    <location>
        <begin position="651"/>
        <end position="661"/>
    </location>
</feature>
<evidence type="ECO:0000256" key="1">
    <source>
        <dbReference type="SAM" id="MobiDB-lite"/>
    </source>
</evidence>
<feature type="region of interest" description="Disordered" evidence="1">
    <location>
        <begin position="495"/>
        <end position="535"/>
    </location>
</feature>
<dbReference type="EMBL" id="ML143428">
    <property type="protein sequence ID" value="TBU27801.1"/>
    <property type="molecule type" value="Genomic_DNA"/>
</dbReference>
<accession>A0A4Q9MNP7</accession>
<feature type="region of interest" description="Disordered" evidence="1">
    <location>
        <begin position="762"/>
        <end position="1020"/>
    </location>
</feature>
<sequence length="1346" mass="141219">MAGTPTQTRPEPMNASPYHSKVKVTLKFADHQFPAGGLVTGKMEMECKAEKGLGIGVIMVELYAIEELTSRDHSATSTFLHTRRLFQGPGLPPSNSVHPFPSPGDPPLPSNYYHARRGITTFFFQIPLPESSPSSIEFGSGLARLRYEVRASVGVSWKGENKLVTDKKPVDVVELFEDDLVRGAAEGIVVGENGKIWMQGKVLGGFMVAGQPACIELQVKNHSTKKNSGLSVTLTRDLYLPNLPTTQKQPLQINDTVTSVNFRGPEYIIPPGVEGVANLVVDVPKHARGVKGGRRIGDGGKFTESLFEVRCTVGIKLSMGIGSKDIKLDLPVKILDPSVVPDYPPPDMYAIPPSSAPLYDPAAGMLYQPPTSPAPYMDRSMSPYAYPALPMSPPMSPPIPAMSPPPLPYVDQGQVWLPASHMPFAANVYGQPSFYAYPGSNALPLVPPPRPSSAEPTPSQPLHTLSNAAPGIPNVPPSAIPLAPLAAPALIPMPTGGKSNAGHREEGKGERASRISHHLRMSSRHRSVSPPAHRYGDERHNVTAAYPHATIAAPRVHANLPPGQTEAYGGGEGSASSSPELHTRKGLTLSPLHTGGSVVSPRPMLSPKLSFSRDPFEQVTQVENLERIAAAVDGTNPGAGAGAPALVERHLSGESSRDKTLPKPPAATGKGKEIVPTPRERADTLFPPSLFEAGADETPPTPTLAAVTSLKVPRLRSGGPGEASTGLDALEARLLAEVGTRKPEKGRAPDVRSVLPLPEPIAIPRAQDVEPPVDSAISSLTLGGLEAENDMDADAKTLKRGKFSRGGGSDRGRDFEAENEDLGVGLARDSNRTTRGRDSQQTDMGKKATGSGGAKKREDKHSSKHATGADGPGKDKELQKLRKAAQGRITAWLGGIDPEAPPENQTPPPETPPPEEGRGRSPGVVSRSPAAKSPAASPGRSLAISPGRSPAINLARSPAVSPALSARNLAEPPALSPKGKKSLETFANVAPSSPKREAQQEQEAQAAPNPRSSGFLPIGTVRAHAQLTANGNANGNAKQATPLDAYLHPKASARLGLYPPRSLDPEVKYDIRSARGGKGGIVASVAAIWASQAQSSGAVTPKPKPTPEPVKKRVEATKLVDQWKATATTEQGGAQMKSPLPVTKPKPEGLRSPTKVAADGLKSPTTGAMVGLRSPAVAATTGLKSANSGATTPPASDGRPKALRPLNKTTQASPTVTSPSSDPMITSVADLTARRARMIKSTSVPAVISSSTATPMLSSTASLARPSPARAERTKMNVKLPPTISEVDLSTPAPKAQTAAKVAATTTGTLPTTTSPGSPPAKADYAFGQARLRELIKRYQGQVTSS</sequence>
<reference evidence="2" key="1">
    <citation type="submission" date="2019-01" db="EMBL/GenBank/DDBJ databases">
        <title>Draft genome sequences of three monokaryotic isolates of the white-rot basidiomycete fungus Dichomitus squalens.</title>
        <authorList>
            <consortium name="DOE Joint Genome Institute"/>
            <person name="Lopez S.C."/>
            <person name="Andreopoulos B."/>
            <person name="Pangilinan J."/>
            <person name="Lipzen A."/>
            <person name="Riley R."/>
            <person name="Ahrendt S."/>
            <person name="Ng V."/>
            <person name="Barry K."/>
            <person name="Daum C."/>
            <person name="Grigoriev I.V."/>
            <person name="Hilden K.S."/>
            <person name="Makela M.R."/>
            <person name="de Vries R.P."/>
        </authorList>
    </citation>
    <scope>NUCLEOTIDE SEQUENCE [LARGE SCALE GENOMIC DNA]</scope>
    <source>
        <strain evidence="2">OM18370.1</strain>
    </source>
</reference>
<dbReference type="InterPro" id="IPR014752">
    <property type="entry name" value="Arrestin-like_C"/>
</dbReference>
<feature type="compositionally biased region" description="Basic and acidic residues" evidence="1">
    <location>
        <begin position="829"/>
        <end position="846"/>
    </location>
</feature>
<feature type="compositionally biased region" description="Basic and acidic residues" evidence="1">
    <location>
        <begin position="670"/>
        <end position="683"/>
    </location>
</feature>
<evidence type="ECO:0008006" key="3">
    <source>
        <dbReference type="Google" id="ProtNLM"/>
    </source>
</evidence>
<protein>
    <recommendedName>
        <fullName evidence="3">Arrestin-like N-terminal domain-containing protein</fullName>
    </recommendedName>
</protein>
<feature type="compositionally biased region" description="Low complexity" evidence="1">
    <location>
        <begin position="926"/>
        <end position="938"/>
    </location>
</feature>
<feature type="compositionally biased region" description="Basic and acidic residues" evidence="1">
    <location>
        <begin position="502"/>
        <end position="513"/>
    </location>
</feature>
<feature type="region of interest" description="Disordered" evidence="1">
    <location>
        <begin position="561"/>
        <end position="582"/>
    </location>
</feature>
<dbReference type="OrthoDB" id="298939at2759"/>
<feature type="compositionally biased region" description="Basic residues" evidence="1">
    <location>
        <begin position="514"/>
        <end position="527"/>
    </location>
</feature>
<feature type="region of interest" description="Disordered" evidence="1">
    <location>
        <begin position="1093"/>
        <end position="1225"/>
    </location>
</feature>
<dbReference type="Gene3D" id="2.60.40.640">
    <property type="match status" value="1"/>
</dbReference>
<feature type="region of interest" description="Disordered" evidence="1">
    <location>
        <begin position="1252"/>
        <end position="1325"/>
    </location>
</feature>
<dbReference type="Proteomes" id="UP000292957">
    <property type="component" value="Unassembled WGS sequence"/>
</dbReference>
<feature type="compositionally biased region" description="Low complexity" evidence="1">
    <location>
        <begin position="1291"/>
        <end position="1316"/>
    </location>
</feature>
<feature type="compositionally biased region" description="Polar residues" evidence="1">
    <location>
        <begin position="1182"/>
        <end position="1194"/>
    </location>
</feature>
<feature type="compositionally biased region" description="Polar residues" evidence="1">
    <location>
        <begin position="1252"/>
        <end position="1262"/>
    </location>
</feature>
<feature type="region of interest" description="Disordered" evidence="1">
    <location>
        <begin position="446"/>
        <end position="472"/>
    </location>
</feature>
<feature type="compositionally biased region" description="Basic and acidic residues" evidence="1">
    <location>
        <begin position="1109"/>
        <end position="1118"/>
    </location>
</feature>
<proteinExistence type="predicted"/>
<feature type="compositionally biased region" description="Polar residues" evidence="1">
    <location>
        <begin position="1207"/>
        <end position="1224"/>
    </location>
</feature>